<dbReference type="EMBL" id="CAJPEX010002225">
    <property type="protein sequence ID" value="CAG0920675.1"/>
    <property type="molecule type" value="Genomic_DNA"/>
</dbReference>
<dbReference type="AlphaFoldDB" id="A0A7R9BU05"/>
<dbReference type="GO" id="GO:0016256">
    <property type="term" value="P:N-glycan processing to lysosome"/>
    <property type="evidence" value="ECO:0007669"/>
    <property type="project" value="TreeGrafter"/>
</dbReference>
<reference evidence="3" key="1">
    <citation type="submission" date="2020-11" db="EMBL/GenBank/DDBJ databases">
        <authorList>
            <person name="Tran Van P."/>
        </authorList>
    </citation>
    <scope>NUCLEOTIDE SEQUENCE</scope>
</reference>
<evidence type="ECO:0000313" key="4">
    <source>
        <dbReference type="Proteomes" id="UP000678499"/>
    </source>
</evidence>
<keyword evidence="1" id="KW-0808">Transferase</keyword>
<dbReference type="EMBL" id="OA884262">
    <property type="protein sequence ID" value="CAD7280523.1"/>
    <property type="molecule type" value="Genomic_DNA"/>
</dbReference>
<evidence type="ECO:0000313" key="3">
    <source>
        <dbReference type="EMBL" id="CAD7280523.1"/>
    </source>
</evidence>
<evidence type="ECO:0000256" key="1">
    <source>
        <dbReference type="ARBA" id="ARBA00022679"/>
    </source>
</evidence>
<dbReference type="Pfam" id="PF17101">
    <property type="entry name" value="Stealth_CR1"/>
    <property type="match status" value="1"/>
</dbReference>
<dbReference type="OrthoDB" id="263283at2759"/>
<protein>
    <recommendedName>
        <fullName evidence="2">Stealth protein CR1 conserved region 1 domain-containing protein</fullName>
    </recommendedName>
</protein>
<proteinExistence type="predicted"/>
<feature type="domain" description="Stealth protein CR1 conserved region 1" evidence="2">
    <location>
        <begin position="73"/>
        <end position="96"/>
    </location>
</feature>
<dbReference type="Proteomes" id="UP000678499">
    <property type="component" value="Unassembled WGS sequence"/>
</dbReference>
<sequence>MRKKVHRMFYDVMSHQNAAVICFLCLLVLVISAFQFGEVWVDWSRGTYASVFNQYDDNILGKSFQSKLCQHVPIDVVYTWVNGSDPRRAEELRDVLSRLNEALATGGDASNDEDDYRCTFTDCVPSTYLVLSPALPKDFNSEELAASWAPALDAIAFKTASVRSANSTLVRFDGVRARDRAFAAGRRFSFWGVKYYVCQGFWTSGE</sequence>
<gene>
    <name evidence="3" type="ORF">NMOB1V02_LOCUS8182</name>
</gene>
<dbReference type="GO" id="GO:0046835">
    <property type="term" value="P:carbohydrate phosphorylation"/>
    <property type="evidence" value="ECO:0007669"/>
    <property type="project" value="TreeGrafter"/>
</dbReference>
<dbReference type="GO" id="GO:0005794">
    <property type="term" value="C:Golgi apparatus"/>
    <property type="evidence" value="ECO:0007669"/>
    <property type="project" value="TreeGrafter"/>
</dbReference>
<dbReference type="GO" id="GO:0003976">
    <property type="term" value="F:UDP-N-acetylglucosamine-lysosomal-enzyme N-acetylglucosaminephosphotransferase activity"/>
    <property type="evidence" value="ECO:0007669"/>
    <property type="project" value="TreeGrafter"/>
</dbReference>
<dbReference type="InterPro" id="IPR047141">
    <property type="entry name" value="Stealth"/>
</dbReference>
<dbReference type="InterPro" id="IPR031358">
    <property type="entry name" value="Stealth_CR1"/>
</dbReference>
<evidence type="ECO:0000259" key="2">
    <source>
        <dbReference type="Pfam" id="PF17101"/>
    </source>
</evidence>
<organism evidence="3">
    <name type="scientific">Notodromas monacha</name>
    <dbReference type="NCBI Taxonomy" id="399045"/>
    <lineage>
        <taxon>Eukaryota</taxon>
        <taxon>Metazoa</taxon>
        <taxon>Ecdysozoa</taxon>
        <taxon>Arthropoda</taxon>
        <taxon>Crustacea</taxon>
        <taxon>Oligostraca</taxon>
        <taxon>Ostracoda</taxon>
        <taxon>Podocopa</taxon>
        <taxon>Podocopida</taxon>
        <taxon>Cypridocopina</taxon>
        <taxon>Cypridoidea</taxon>
        <taxon>Cyprididae</taxon>
        <taxon>Notodromas</taxon>
    </lineage>
</organism>
<feature type="non-terminal residue" evidence="3">
    <location>
        <position position="206"/>
    </location>
</feature>
<dbReference type="PANTHER" id="PTHR24045:SF0">
    <property type="entry name" value="N-ACETYLGLUCOSAMINE-1-PHOSPHOTRANSFERASE SUBUNITS ALPHA_BETA"/>
    <property type="match status" value="1"/>
</dbReference>
<name>A0A7R9BU05_9CRUS</name>
<dbReference type="PANTHER" id="PTHR24045">
    <property type="match status" value="1"/>
</dbReference>
<accession>A0A7R9BU05</accession>
<keyword evidence="4" id="KW-1185">Reference proteome</keyword>